<evidence type="ECO:0000313" key="2">
    <source>
        <dbReference type="Proteomes" id="UP001594351"/>
    </source>
</evidence>
<dbReference type="EMBL" id="JBHPBY010000222">
    <property type="protein sequence ID" value="MFC1851763.1"/>
    <property type="molecule type" value="Genomic_DNA"/>
</dbReference>
<sequence length="120" mass="13885">MITGFNTDIKHKGVVYHVQTEDKGTKNPKVETLIYRGGIILYAKRTPYNHILKADSVEDIVTKLMEEQHQNMIKEIKAGKFDEDREDTFAADLISDRSLDEVILDYLTSEKKIEKENLKE</sequence>
<organism evidence="1 2">
    <name type="scientific">candidate division CSSED10-310 bacterium</name>
    <dbReference type="NCBI Taxonomy" id="2855610"/>
    <lineage>
        <taxon>Bacteria</taxon>
        <taxon>Bacteria division CSSED10-310</taxon>
    </lineage>
</organism>
<accession>A0ABV6YZY5</accession>
<name>A0ABV6YZY5_UNCC1</name>
<keyword evidence="2" id="KW-1185">Reference proteome</keyword>
<protein>
    <submittedName>
        <fullName evidence="1">Uncharacterized protein</fullName>
    </submittedName>
</protein>
<comment type="caution">
    <text evidence="1">The sequence shown here is derived from an EMBL/GenBank/DDBJ whole genome shotgun (WGS) entry which is preliminary data.</text>
</comment>
<dbReference type="Proteomes" id="UP001594351">
    <property type="component" value="Unassembled WGS sequence"/>
</dbReference>
<evidence type="ECO:0000313" key="1">
    <source>
        <dbReference type="EMBL" id="MFC1851763.1"/>
    </source>
</evidence>
<proteinExistence type="predicted"/>
<gene>
    <name evidence="1" type="ORF">ACFL27_16350</name>
</gene>
<reference evidence="1 2" key="1">
    <citation type="submission" date="2024-09" db="EMBL/GenBank/DDBJ databases">
        <title>Laminarin stimulates single cell rates of sulfate reduction while oxygen inhibits transcriptomic activity in coastal marine sediment.</title>
        <authorList>
            <person name="Lindsay M."/>
            <person name="Orcutt B."/>
            <person name="Emerson D."/>
            <person name="Stepanauskas R."/>
            <person name="D'Angelo T."/>
        </authorList>
    </citation>
    <scope>NUCLEOTIDE SEQUENCE [LARGE SCALE GENOMIC DNA]</scope>
    <source>
        <strain evidence="1">SAG AM-311-K15</strain>
    </source>
</reference>